<protein>
    <submittedName>
        <fullName evidence="2">Uncharacterized protein</fullName>
    </submittedName>
</protein>
<evidence type="ECO:0000256" key="1">
    <source>
        <dbReference type="SAM" id="MobiDB-lite"/>
    </source>
</evidence>
<reference evidence="2 3" key="1">
    <citation type="submission" date="2018-10" db="EMBL/GenBank/DDBJ databases">
        <title>Genome assembly for a Yunnan-Guizhou Plateau 3E fish, Anabarilius grahami (Regan), and its evolutionary and genetic applications.</title>
        <authorList>
            <person name="Jiang W."/>
        </authorList>
    </citation>
    <scope>NUCLEOTIDE SEQUENCE [LARGE SCALE GENOMIC DNA]</scope>
    <source>
        <strain evidence="2">AG-KIZ</strain>
        <tissue evidence="2">Muscle</tissue>
    </source>
</reference>
<dbReference type="AlphaFoldDB" id="A0A3N0XY09"/>
<sequence length="60" mass="6254">MEESDAVMPDRRIVTASSKSGSSPSARASPLTAAVRGAGRGELSFSDQKVLSPMYLLLGN</sequence>
<accession>A0A3N0XY09</accession>
<proteinExistence type="predicted"/>
<gene>
    <name evidence="2" type="ORF">DPX16_16388</name>
</gene>
<evidence type="ECO:0000313" key="3">
    <source>
        <dbReference type="Proteomes" id="UP000281406"/>
    </source>
</evidence>
<comment type="caution">
    <text evidence="2">The sequence shown here is derived from an EMBL/GenBank/DDBJ whole genome shotgun (WGS) entry which is preliminary data.</text>
</comment>
<dbReference type="EMBL" id="RJVU01057542">
    <property type="protein sequence ID" value="ROK23344.1"/>
    <property type="molecule type" value="Genomic_DNA"/>
</dbReference>
<feature type="compositionally biased region" description="Low complexity" evidence="1">
    <location>
        <begin position="16"/>
        <end position="29"/>
    </location>
</feature>
<organism evidence="2 3">
    <name type="scientific">Anabarilius grahami</name>
    <name type="common">Kanglang fish</name>
    <name type="synonym">Barilius grahami</name>
    <dbReference type="NCBI Taxonomy" id="495550"/>
    <lineage>
        <taxon>Eukaryota</taxon>
        <taxon>Metazoa</taxon>
        <taxon>Chordata</taxon>
        <taxon>Craniata</taxon>
        <taxon>Vertebrata</taxon>
        <taxon>Euteleostomi</taxon>
        <taxon>Actinopterygii</taxon>
        <taxon>Neopterygii</taxon>
        <taxon>Teleostei</taxon>
        <taxon>Ostariophysi</taxon>
        <taxon>Cypriniformes</taxon>
        <taxon>Xenocyprididae</taxon>
        <taxon>Xenocypridinae</taxon>
        <taxon>Xenocypridinae incertae sedis</taxon>
        <taxon>Anabarilius</taxon>
    </lineage>
</organism>
<dbReference type="Proteomes" id="UP000281406">
    <property type="component" value="Unassembled WGS sequence"/>
</dbReference>
<name>A0A3N0XY09_ANAGA</name>
<keyword evidence="3" id="KW-1185">Reference proteome</keyword>
<feature type="region of interest" description="Disordered" evidence="1">
    <location>
        <begin position="1"/>
        <end position="31"/>
    </location>
</feature>
<evidence type="ECO:0000313" key="2">
    <source>
        <dbReference type="EMBL" id="ROK23344.1"/>
    </source>
</evidence>